<dbReference type="EMBL" id="JBHTKA010000003">
    <property type="protein sequence ID" value="MFD0999981.1"/>
    <property type="molecule type" value="Genomic_DNA"/>
</dbReference>
<dbReference type="InterPro" id="IPR018060">
    <property type="entry name" value="HTH_AraC"/>
</dbReference>
<dbReference type="PANTHER" id="PTHR46796">
    <property type="entry name" value="HTH-TYPE TRANSCRIPTIONAL ACTIVATOR RHAS-RELATED"/>
    <property type="match status" value="1"/>
</dbReference>
<evidence type="ECO:0000313" key="5">
    <source>
        <dbReference type="EMBL" id="MFD0999981.1"/>
    </source>
</evidence>
<sequence>MSLSLIKQPEIAMSLQVNKNSQNRITYSCYFNKSREGEQFVPEHIFSYQIAGTLTLYDGTQEYIFKDGDFRFIKRNNLLKFTKQPPAAGEFKSISIYLDQETLRKISIEYNYSVNHIHDGDSILKLEAHQMFKSYLESLEPYDTLNERGSDELVALKLKEAILILIKTNPELKDILFDFSEPGKIDLEAFMNKNYHFNVTLNHFAYLTGRSLATFKRDFEKIFRTSPSRWLLQRRLKEAYYQIKEKGKKPSEVYLEVGFEDLSHFSFAFKNAFGHAPTKV</sequence>
<evidence type="ECO:0000259" key="4">
    <source>
        <dbReference type="PROSITE" id="PS01124"/>
    </source>
</evidence>
<dbReference type="InterPro" id="IPR009057">
    <property type="entry name" value="Homeodomain-like_sf"/>
</dbReference>
<proteinExistence type="predicted"/>
<reference evidence="6" key="1">
    <citation type="journal article" date="2019" name="Int. J. Syst. Evol. Microbiol.">
        <title>The Global Catalogue of Microorganisms (GCM) 10K type strain sequencing project: providing services to taxonomists for standard genome sequencing and annotation.</title>
        <authorList>
            <consortium name="The Broad Institute Genomics Platform"/>
            <consortium name="The Broad Institute Genome Sequencing Center for Infectious Disease"/>
            <person name="Wu L."/>
            <person name="Ma J."/>
        </authorList>
    </citation>
    <scope>NUCLEOTIDE SEQUENCE [LARGE SCALE GENOMIC DNA]</scope>
    <source>
        <strain evidence="6">CCUG 58938</strain>
    </source>
</reference>
<gene>
    <name evidence="5" type="ORF">ACFQ21_11730</name>
</gene>
<keyword evidence="3" id="KW-0804">Transcription</keyword>
<dbReference type="SMART" id="SM00342">
    <property type="entry name" value="HTH_ARAC"/>
    <property type="match status" value="1"/>
</dbReference>
<protein>
    <submittedName>
        <fullName evidence="5">Helix-turn-helix domain-containing protein</fullName>
    </submittedName>
</protein>
<dbReference type="InterPro" id="IPR050204">
    <property type="entry name" value="AraC_XylS_family_regulators"/>
</dbReference>
<dbReference type="Gene3D" id="1.10.10.60">
    <property type="entry name" value="Homeodomain-like"/>
    <property type="match status" value="1"/>
</dbReference>
<dbReference type="PROSITE" id="PS01124">
    <property type="entry name" value="HTH_ARAC_FAMILY_2"/>
    <property type="match status" value="1"/>
</dbReference>
<name>A0ABW3K2F4_9BACT</name>
<organism evidence="5 6">
    <name type="scientific">Ohtaekwangia kribbensis</name>
    <dbReference type="NCBI Taxonomy" id="688913"/>
    <lineage>
        <taxon>Bacteria</taxon>
        <taxon>Pseudomonadati</taxon>
        <taxon>Bacteroidota</taxon>
        <taxon>Cytophagia</taxon>
        <taxon>Cytophagales</taxon>
        <taxon>Fulvivirgaceae</taxon>
        <taxon>Ohtaekwangia</taxon>
    </lineage>
</organism>
<evidence type="ECO:0000256" key="2">
    <source>
        <dbReference type="ARBA" id="ARBA00023125"/>
    </source>
</evidence>
<dbReference type="Pfam" id="PF22200">
    <property type="entry name" value="ExsA_N"/>
    <property type="match status" value="1"/>
</dbReference>
<keyword evidence="2" id="KW-0238">DNA-binding</keyword>
<feature type="domain" description="HTH araC/xylS-type" evidence="4">
    <location>
        <begin position="185"/>
        <end position="280"/>
    </location>
</feature>
<evidence type="ECO:0000256" key="1">
    <source>
        <dbReference type="ARBA" id="ARBA00023015"/>
    </source>
</evidence>
<keyword evidence="1" id="KW-0805">Transcription regulation</keyword>
<comment type="caution">
    <text evidence="5">The sequence shown here is derived from an EMBL/GenBank/DDBJ whole genome shotgun (WGS) entry which is preliminary data.</text>
</comment>
<accession>A0ABW3K2F4</accession>
<keyword evidence="6" id="KW-1185">Reference proteome</keyword>
<evidence type="ECO:0000313" key="6">
    <source>
        <dbReference type="Proteomes" id="UP001597112"/>
    </source>
</evidence>
<dbReference type="Proteomes" id="UP001597112">
    <property type="component" value="Unassembled WGS sequence"/>
</dbReference>
<dbReference type="InterPro" id="IPR054015">
    <property type="entry name" value="ExsA-like_N"/>
</dbReference>
<dbReference type="Pfam" id="PF12833">
    <property type="entry name" value="HTH_18"/>
    <property type="match status" value="1"/>
</dbReference>
<dbReference type="SUPFAM" id="SSF46689">
    <property type="entry name" value="Homeodomain-like"/>
    <property type="match status" value="1"/>
</dbReference>
<evidence type="ECO:0000256" key="3">
    <source>
        <dbReference type="ARBA" id="ARBA00023163"/>
    </source>
</evidence>